<feature type="binding site" evidence="5">
    <location>
        <position position="25"/>
    </location>
    <ligand>
        <name>ATP</name>
        <dbReference type="ChEBI" id="CHEBI:30616"/>
    </ligand>
</feature>
<dbReference type="InterPro" id="IPR000890">
    <property type="entry name" value="Aliphatic_acid_kin_short-chain"/>
</dbReference>
<keyword evidence="3 5" id="KW-0418">Kinase</keyword>
<evidence type="ECO:0000256" key="4">
    <source>
        <dbReference type="ARBA" id="ARBA00022840"/>
    </source>
</evidence>
<evidence type="ECO:0000313" key="6">
    <source>
        <dbReference type="EMBL" id="GAK65658.1"/>
    </source>
</evidence>
<dbReference type="Proteomes" id="UP000053758">
    <property type="component" value="Unassembled WGS sequence"/>
</dbReference>
<keyword evidence="2 5" id="KW-0547">Nucleotide-binding</keyword>
<dbReference type="PROSITE" id="PS01076">
    <property type="entry name" value="ACETATE_KINASE_2"/>
    <property type="match status" value="1"/>
</dbReference>
<dbReference type="GO" id="GO:0006083">
    <property type="term" value="P:acetate metabolic process"/>
    <property type="evidence" value="ECO:0007669"/>
    <property type="project" value="TreeGrafter"/>
</dbReference>
<dbReference type="PANTHER" id="PTHR21060">
    <property type="entry name" value="ACETATE KINASE"/>
    <property type="match status" value="1"/>
</dbReference>
<dbReference type="GO" id="GO:0008776">
    <property type="term" value="F:acetate kinase activity"/>
    <property type="evidence" value="ECO:0007669"/>
    <property type="project" value="UniProtKB-UniRule"/>
</dbReference>
<evidence type="ECO:0000313" key="7">
    <source>
        <dbReference type="Proteomes" id="UP000053758"/>
    </source>
</evidence>
<dbReference type="InterPro" id="IPR023393">
    <property type="entry name" value="START-like_dom_sf"/>
</dbReference>
<dbReference type="HAMAP" id="MF_00020">
    <property type="entry name" value="Acetate_kinase"/>
    <property type="match status" value="1"/>
</dbReference>
<dbReference type="EC" id="2.7.2.1" evidence="5"/>
<dbReference type="UniPathway" id="UPA00340">
    <property type="reaction ID" value="UER00458"/>
</dbReference>
<evidence type="ECO:0000256" key="1">
    <source>
        <dbReference type="ARBA" id="ARBA00022679"/>
    </source>
</evidence>
<feature type="binding site" evidence="5">
    <location>
        <begin position="221"/>
        <end position="225"/>
    </location>
    <ligand>
        <name>ATP</name>
        <dbReference type="ChEBI" id="CHEBI:30616"/>
    </ligand>
</feature>
<dbReference type="GO" id="GO:0000287">
    <property type="term" value="F:magnesium ion binding"/>
    <property type="evidence" value="ECO:0007669"/>
    <property type="project" value="UniProtKB-UniRule"/>
</dbReference>
<dbReference type="RefSeq" id="XP_014656321.1">
    <property type="nucleotide sequence ID" value="XM_014800835.1"/>
</dbReference>
<comment type="caution">
    <text evidence="5">Lacks conserved residue(s) required for the propagation of feature annotation.</text>
</comment>
<proteinExistence type="inferred from homology"/>
<dbReference type="GeneID" id="26304719"/>
<dbReference type="SUPFAM" id="SSF53067">
    <property type="entry name" value="Actin-like ATPase domain"/>
    <property type="match status" value="2"/>
</dbReference>
<dbReference type="PROSITE" id="PS01075">
    <property type="entry name" value="ACETATE_KINASE_1"/>
    <property type="match status" value="1"/>
</dbReference>
<dbReference type="AlphaFoldDB" id="A0A081CG62"/>
<dbReference type="Gene3D" id="3.30.530.20">
    <property type="match status" value="1"/>
</dbReference>
<dbReference type="InterPro" id="IPR019587">
    <property type="entry name" value="Polyketide_cyclase/dehydratase"/>
</dbReference>
<feature type="site" description="Transition state stabilizer" evidence="5">
    <location>
        <position position="193"/>
    </location>
</feature>
<comment type="similarity">
    <text evidence="5">Belongs to the acetokinase family.</text>
</comment>
<dbReference type="EMBL" id="DF830076">
    <property type="protein sequence ID" value="GAK65658.1"/>
    <property type="molecule type" value="Genomic_DNA"/>
</dbReference>
<name>A0A081CG62_PSEA2</name>
<keyword evidence="7" id="KW-1185">Reference proteome</keyword>
<evidence type="ECO:0000256" key="5">
    <source>
        <dbReference type="HAMAP-Rule" id="MF_03131"/>
    </source>
</evidence>
<dbReference type="SUPFAM" id="SSF55961">
    <property type="entry name" value="Bet v1-like"/>
    <property type="match status" value="1"/>
</dbReference>
<dbReference type="InterPro" id="IPR023865">
    <property type="entry name" value="Aliphatic_acid_kinase_CS"/>
</dbReference>
<evidence type="ECO:0000256" key="2">
    <source>
        <dbReference type="ARBA" id="ARBA00022741"/>
    </source>
</evidence>
<dbReference type="Pfam" id="PF10604">
    <property type="entry name" value="Polyketide_cyc2"/>
    <property type="match status" value="1"/>
</dbReference>
<dbReference type="HOGENOM" id="CLU_469279_0_0_1"/>
<dbReference type="CDD" id="cd07822">
    <property type="entry name" value="SRPBCC_4"/>
    <property type="match status" value="1"/>
</dbReference>
<accession>A0A081CG62</accession>
<dbReference type="GO" id="GO:0005524">
    <property type="term" value="F:ATP binding"/>
    <property type="evidence" value="ECO:0007669"/>
    <property type="project" value="UniProtKB-KW"/>
</dbReference>
<feature type="binding site" evidence="5">
    <location>
        <begin position="298"/>
        <end position="300"/>
    </location>
    <ligand>
        <name>ATP</name>
        <dbReference type="ChEBI" id="CHEBI:30616"/>
    </ligand>
</feature>
<feature type="binding site" evidence="5">
    <location>
        <position position="95"/>
    </location>
    <ligand>
        <name>substrate</name>
    </ligand>
</feature>
<gene>
    <name evidence="6" type="ORF">PAN0_009d3876</name>
</gene>
<sequence length="581" mass="62508">MQAEKSEKEGAAHVLCLNAGSSSLKFKVYATPELHTVLGGSVKLSDSGAKVCIRGESGVYEEEQEWDAISPGVLEHILAMMKRFEEVDIRTVVHRVVHGAHLSSGVAITKEDQHHLQTLEWLARFAPLHNGVSVSLIRACLASSLLRDCENVCCFDTHFHATIDEVRGRYLLDRGLAGSALPGGMEMRRWGFHGLSYEAVLHTLPAVLGRERAEVNAILCHLGAGSSVCAVVQGRSWDTSMGLTPLEGLPGATRSGTVDPVLVMHIPRANERQPSGVTHAEEVLNQHSGFKAVAGTSDFRTLVERRKTDSSEGKSAKLAFDMYVDRLVGFLGSYAAKMSARGGVHAVVFTGGIGEASHELHVALAHALDLSPLAPADIATKAREGCRQLGRGGLGLDESGSVPWLGCAYKLAPSPFDPVCETTTMSNANHPANRVISTSIDIAAPIEVVRSVLLDFASYPDWASFVTSISTSNLAVGSKLSVRIEPPGGTAMTMTPTVVLLDDRGFGWQGHLANWPGLFDGRHLFLLHQDADGTRLEHREEFGGVLYTPLMGWLGMGAKTKNGFEAFNQAIKSRAEEVARK</sequence>
<dbReference type="PANTHER" id="PTHR21060:SF15">
    <property type="entry name" value="ACETATE KINASE-RELATED"/>
    <property type="match status" value="1"/>
</dbReference>
<keyword evidence="4 5" id="KW-0067">ATP-binding</keyword>
<feature type="active site" description="Proton donor/acceptor" evidence="5">
    <location>
        <position position="156"/>
    </location>
</feature>
<dbReference type="GO" id="GO:0006085">
    <property type="term" value="P:acetyl-CoA biosynthetic process"/>
    <property type="evidence" value="ECO:0007669"/>
    <property type="project" value="UniProtKB-UniRule"/>
</dbReference>
<feature type="site" description="Transition state stabilizer" evidence="5">
    <location>
        <position position="254"/>
    </location>
</feature>
<keyword evidence="1 5" id="KW-0808">Transferase</keyword>
<comment type="pathway">
    <text evidence="5">Metabolic intermediate biosynthesis; acetyl-CoA biosynthesis; acetyl-CoA from acetate: step 1/2.</text>
</comment>
<organism evidence="6">
    <name type="scientific">Pseudozyma antarctica</name>
    <name type="common">Yeast</name>
    <name type="synonym">Candida antarctica</name>
    <dbReference type="NCBI Taxonomy" id="84753"/>
    <lineage>
        <taxon>Eukaryota</taxon>
        <taxon>Fungi</taxon>
        <taxon>Dikarya</taxon>
        <taxon>Basidiomycota</taxon>
        <taxon>Ustilaginomycotina</taxon>
        <taxon>Ustilaginomycetes</taxon>
        <taxon>Ustilaginales</taxon>
        <taxon>Ustilaginaceae</taxon>
        <taxon>Moesziomyces</taxon>
    </lineage>
</organism>
<evidence type="ECO:0000256" key="3">
    <source>
        <dbReference type="ARBA" id="ARBA00022777"/>
    </source>
</evidence>
<comment type="catalytic activity">
    <reaction evidence="5">
        <text>acetate + ATP = acetyl phosphate + ADP</text>
        <dbReference type="Rhea" id="RHEA:11352"/>
        <dbReference type="ChEBI" id="CHEBI:22191"/>
        <dbReference type="ChEBI" id="CHEBI:30089"/>
        <dbReference type="ChEBI" id="CHEBI:30616"/>
        <dbReference type="ChEBI" id="CHEBI:456216"/>
        <dbReference type="EC" id="2.7.2.1"/>
    </reaction>
</comment>
<dbReference type="Pfam" id="PF00871">
    <property type="entry name" value="Acetate_kinase"/>
    <property type="match status" value="1"/>
</dbReference>
<feature type="binding site" evidence="5">
    <location>
        <position position="18"/>
    </location>
    <ligand>
        <name>Mg(2+)</name>
        <dbReference type="ChEBI" id="CHEBI:18420"/>
    </ligand>
</feature>
<comment type="cofactor">
    <cofactor evidence="5">
        <name>Mg(2+)</name>
        <dbReference type="ChEBI" id="CHEBI:18420"/>
    </cofactor>
</comment>
<dbReference type="Gene3D" id="3.30.420.40">
    <property type="match status" value="2"/>
</dbReference>
<keyword evidence="5" id="KW-0460">Magnesium</keyword>
<dbReference type="InterPro" id="IPR043129">
    <property type="entry name" value="ATPase_NBD"/>
</dbReference>
<protein>
    <recommendedName>
        <fullName evidence="5">Probable acetate kinase</fullName>
        <ecNumber evidence="5">2.7.2.1</ecNumber>
    </recommendedName>
    <alternativeName>
        <fullName evidence="5">Acetokinase</fullName>
    </alternativeName>
</protein>
<dbReference type="PRINTS" id="PR00471">
    <property type="entry name" value="ACETATEKNASE"/>
</dbReference>
<dbReference type="InterPro" id="IPR004372">
    <property type="entry name" value="Ac/propionate_kinase"/>
</dbReference>
<reference evidence="6" key="1">
    <citation type="submission" date="2014-07" db="EMBL/GenBank/DDBJ databases">
        <title>Draft genome sequence of the yeast Pseudozyma antarctica JCM 10317 known as a producer of lipase B which used in a wide range of industrial applications.</title>
        <authorList>
            <person name="Morita T."/>
            <person name="Saika A."/>
            <person name="Koike H."/>
        </authorList>
    </citation>
    <scope>NUCLEOTIDE SEQUENCE</scope>
    <source>
        <strain evidence="6">JCM 10317</strain>
    </source>
</reference>
<keyword evidence="5" id="KW-0479">Metal-binding</keyword>